<dbReference type="PROSITE" id="PS51352">
    <property type="entry name" value="THIOREDOXIN_2"/>
    <property type="match status" value="2"/>
</dbReference>
<dbReference type="InterPro" id="IPR036356">
    <property type="entry name" value="ERp29_C_sf"/>
</dbReference>
<dbReference type="PRINTS" id="PR00421">
    <property type="entry name" value="THIOREDOXIN"/>
</dbReference>
<proteinExistence type="inferred from homology"/>
<dbReference type="EC" id="5.3.4.1" evidence="3"/>
<evidence type="ECO:0000256" key="4">
    <source>
        <dbReference type="ARBA" id="ARBA00022729"/>
    </source>
</evidence>
<evidence type="ECO:0000256" key="5">
    <source>
        <dbReference type="ARBA" id="ARBA00022737"/>
    </source>
</evidence>
<feature type="signal peptide" evidence="10">
    <location>
        <begin position="1"/>
        <end position="19"/>
    </location>
</feature>
<sequence>MKIPLLVTICLWLFALAAAKGVFEFTGLQQLEDGIRSAKKGALIEFYASWCGHCKTLAPIYEELGQAFDENKDILIGKVDADTYGEVGKKYQIRGFPTLIWFPHDGSDPIQYSHARDLDSLTQFVSEKTGVRKLKKNAVPSSVIELESASFDDIVMDDTKDVLVEFYADWCGYCKRLTPIYEKLAAVFKNEPNVKVAKINADVYADVGMKHQVASFPTIKLFQKGRKDEPDAYNGDRSLESLTDYLNEKTGSQRSIDGSLLPSAGRVPVLDEFASEFMDNSRAAREVVLEKVKQFTLENSSRWTQYYRNVFEKALKDENWVTKEAKRLSKILRQKSIALANADDFKARLNILRSFLSTSSDEL</sequence>
<keyword evidence="13" id="KW-1185">Reference proteome</keyword>
<evidence type="ECO:0000256" key="9">
    <source>
        <dbReference type="RuleBase" id="RU004208"/>
    </source>
</evidence>
<dbReference type="InterPro" id="IPR011679">
    <property type="entry name" value="ERp29_C"/>
</dbReference>
<feature type="domain" description="Thioredoxin" evidence="11">
    <location>
        <begin position="5"/>
        <end position="121"/>
    </location>
</feature>
<comment type="catalytic activity">
    <reaction evidence="1">
        <text>Catalyzes the rearrangement of -S-S- bonds in proteins.</text>
        <dbReference type="EC" id="5.3.4.1"/>
    </reaction>
</comment>
<reference evidence="12 13" key="1">
    <citation type="journal article" date="2023" name="G3 (Bethesda)">
        <title>A high-quality reference genome for the fission yeast Schizosaccharomyces osmophilus.</title>
        <authorList>
            <person name="Jia G.S."/>
            <person name="Zhang W.C."/>
            <person name="Liang Y."/>
            <person name="Liu X.H."/>
            <person name="Rhind N."/>
            <person name="Pidoux A."/>
            <person name="Brysch-Herzberg M."/>
            <person name="Du L.L."/>
        </authorList>
    </citation>
    <scope>NUCLEOTIDE SEQUENCE [LARGE SCALE GENOMIC DNA]</scope>
    <source>
        <strain evidence="12 13">CBS 15793</strain>
    </source>
</reference>
<dbReference type="AlphaFoldDB" id="A0AAE9WC44"/>
<dbReference type="Proteomes" id="UP001212411">
    <property type="component" value="Chromosome 2"/>
</dbReference>
<keyword evidence="5" id="KW-0677">Repeat</keyword>
<dbReference type="InterPro" id="IPR017937">
    <property type="entry name" value="Thioredoxin_CS"/>
</dbReference>
<protein>
    <recommendedName>
        <fullName evidence="3">protein disulfide-isomerase</fullName>
        <ecNumber evidence="3">5.3.4.1</ecNumber>
    </recommendedName>
</protein>
<dbReference type="Pfam" id="PF00085">
    <property type="entry name" value="Thioredoxin"/>
    <property type="match status" value="2"/>
</dbReference>
<dbReference type="Pfam" id="PF07749">
    <property type="entry name" value="ERp29"/>
    <property type="match status" value="1"/>
</dbReference>
<keyword evidence="6" id="KW-1015">Disulfide bond</keyword>
<dbReference type="CDD" id="cd02998">
    <property type="entry name" value="PDI_a_ERp38"/>
    <property type="match status" value="1"/>
</dbReference>
<dbReference type="RefSeq" id="XP_056037743.1">
    <property type="nucleotide sequence ID" value="XM_056181450.1"/>
</dbReference>
<evidence type="ECO:0000256" key="10">
    <source>
        <dbReference type="SAM" id="SignalP"/>
    </source>
</evidence>
<evidence type="ECO:0000313" key="13">
    <source>
        <dbReference type="Proteomes" id="UP001212411"/>
    </source>
</evidence>
<evidence type="ECO:0000256" key="1">
    <source>
        <dbReference type="ARBA" id="ARBA00001182"/>
    </source>
</evidence>
<evidence type="ECO:0000259" key="11">
    <source>
        <dbReference type="PROSITE" id="PS51352"/>
    </source>
</evidence>
<keyword evidence="4 10" id="KW-0732">Signal</keyword>
<dbReference type="CDD" id="cd00238">
    <property type="entry name" value="ERp29c"/>
    <property type="match status" value="1"/>
</dbReference>
<dbReference type="InterPro" id="IPR013766">
    <property type="entry name" value="Thioredoxin_domain"/>
</dbReference>
<evidence type="ECO:0000256" key="2">
    <source>
        <dbReference type="ARBA" id="ARBA00006347"/>
    </source>
</evidence>
<keyword evidence="8" id="KW-0676">Redox-active center</keyword>
<dbReference type="GO" id="GO:0003756">
    <property type="term" value="F:protein disulfide isomerase activity"/>
    <property type="evidence" value="ECO:0007669"/>
    <property type="project" value="UniProtKB-EC"/>
</dbReference>
<dbReference type="SUPFAM" id="SSF47933">
    <property type="entry name" value="ERP29 C domain-like"/>
    <property type="match status" value="1"/>
</dbReference>
<dbReference type="Gene3D" id="1.20.1150.12">
    <property type="entry name" value="Endoplasmic reticulum resident protein 29, C-terminal domain"/>
    <property type="match status" value="1"/>
</dbReference>
<name>A0AAE9WC44_9SCHI</name>
<feature type="domain" description="Thioredoxin" evidence="11">
    <location>
        <begin position="123"/>
        <end position="251"/>
    </location>
</feature>
<dbReference type="GO" id="GO:0005783">
    <property type="term" value="C:endoplasmic reticulum"/>
    <property type="evidence" value="ECO:0007669"/>
    <property type="project" value="InterPro"/>
</dbReference>
<dbReference type="Gene3D" id="3.40.30.10">
    <property type="entry name" value="Glutaredoxin"/>
    <property type="match status" value="2"/>
</dbReference>
<keyword evidence="7 12" id="KW-0413">Isomerase</keyword>
<accession>A0AAE9WC44</accession>
<evidence type="ECO:0000313" key="12">
    <source>
        <dbReference type="EMBL" id="WBW73500.1"/>
    </source>
</evidence>
<comment type="similarity">
    <text evidence="2 9">Belongs to the protein disulfide isomerase family.</text>
</comment>
<dbReference type="GeneID" id="80876139"/>
<dbReference type="InterPro" id="IPR051063">
    <property type="entry name" value="PDI"/>
</dbReference>
<dbReference type="InterPro" id="IPR036249">
    <property type="entry name" value="Thioredoxin-like_sf"/>
</dbReference>
<dbReference type="PROSITE" id="PS00194">
    <property type="entry name" value="THIOREDOXIN_1"/>
    <property type="match status" value="2"/>
</dbReference>
<dbReference type="GO" id="GO:0006457">
    <property type="term" value="P:protein folding"/>
    <property type="evidence" value="ECO:0007669"/>
    <property type="project" value="TreeGrafter"/>
</dbReference>
<evidence type="ECO:0000256" key="8">
    <source>
        <dbReference type="ARBA" id="ARBA00023284"/>
    </source>
</evidence>
<dbReference type="KEGG" id="som:SOMG_02659"/>
<dbReference type="PANTHER" id="PTHR45672">
    <property type="entry name" value="PROTEIN DISULFIDE-ISOMERASE C17H9.14C-RELATED"/>
    <property type="match status" value="1"/>
</dbReference>
<dbReference type="EMBL" id="CP115612">
    <property type="protein sequence ID" value="WBW73500.1"/>
    <property type="molecule type" value="Genomic_DNA"/>
</dbReference>
<dbReference type="NCBIfam" id="TIGR01126">
    <property type="entry name" value="pdi_dom"/>
    <property type="match status" value="1"/>
</dbReference>
<evidence type="ECO:0000256" key="6">
    <source>
        <dbReference type="ARBA" id="ARBA00023157"/>
    </source>
</evidence>
<dbReference type="InterPro" id="IPR005788">
    <property type="entry name" value="PDI_thioredoxin-like_dom"/>
</dbReference>
<evidence type="ECO:0000256" key="7">
    <source>
        <dbReference type="ARBA" id="ARBA00023235"/>
    </source>
</evidence>
<organism evidence="12 13">
    <name type="scientific">Schizosaccharomyces osmophilus</name>
    <dbReference type="NCBI Taxonomy" id="2545709"/>
    <lineage>
        <taxon>Eukaryota</taxon>
        <taxon>Fungi</taxon>
        <taxon>Dikarya</taxon>
        <taxon>Ascomycota</taxon>
        <taxon>Taphrinomycotina</taxon>
        <taxon>Schizosaccharomycetes</taxon>
        <taxon>Schizosaccharomycetales</taxon>
        <taxon>Schizosaccharomycetaceae</taxon>
        <taxon>Schizosaccharomyces</taxon>
    </lineage>
</organism>
<feature type="chain" id="PRO_5041987232" description="protein disulfide-isomerase" evidence="10">
    <location>
        <begin position="20"/>
        <end position="363"/>
    </location>
</feature>
<evidence type="ECO:0000256" key="3">
    <source>
        <dbReference type="ARBA" id="ARBA00012723"/>
    </source>
</evidence>
<dbReference type="PANTHER" id="PTHR45672:SF11">
    <property type="entry name" value="PROTEIN DISULFIDE-ISOMERASE C17H9.14C"/>
    <property type="match status" value="1"/>
</dbReference>
<dbReference type="SUPFAM" id="SSF52833">
    <property type="entry name" value="Thioredoxin-like"/>
    <property type="match status" value="2"/>
</dbReference>
<gene>
    <name evidence="12" type="primary">pdi2</name>
    <name evidence="12" type="ORF">SOMG_02659</name>
</gene>